<dbReference type="VEuPathDB" id="FungiDB:CHGG_01007"/>
<organism evidence="1 2">
    <name type="scientific">Chaetomium globosum (strain ATCC 6205 / CBS 148.51 / DSM 1962 / NBRC 6347 / NRRL 1970)</name>
    <name type="common">Soil fungus</name>
    <dbReference type="NCBI Taxonomy" id="306901"/>
    <lineage>
        <taxon>Eukaryota</taxon>
        <taxon>Fungi</taxon>
        <taxon>Dikarya</taxon>
        <taxon>Ascomycota</taxon>
        <taxon>Pezizomycotina</taxon>
        <taxon>Sordariomycetes</taxon>
        <taxon>Sordariomycetidae</taxon>
        <taxon>Sordariales</taxon>
        <taxon>Chaetomiaceae</taxon>
        <taxon>Chaetomium</taxon>
    </lineage>
</organism>
<protein>
    <submittedName>
        <fullName evidence="1">Uncharacterized protein</fullName>
    </submittedName>
</protein>
<dbReference type="RefSeq" id="XP_001220228.1">
    <property type="nucleotide sequence ID" value="XM_001220227.1"/>
</dbReference>
<proteinExistence type="predicted"/>
<dbReference type="EMBL" id="CH408029">
    <property type="protein sequence ID" value="EAQ92772.1"/>
    <property type="molecule type" value="Genomic_DNA"/>
</dbReference>
<dbReference type="OrthoDB" id="4573229at2759"/>
<dbReference type="GeneID" id="4387458"/>
<sequence>MSTQPDNGCPPASMPGDFPSIPNNLSWVAIPGQNASVPWMVNCCEPYAVHVVEKCWLWCEVDVDVANGASNSVVSNGFSACLVANKRNLNESNGLMYHKATNAAPPLRVSLLHAVVAALATSVVVAMTSVV</sequence>
<evidence type="ECO:0000313" key="2">
    <source>
        <dbReference type="Proteomes" id="UP000001056"/>
    </source>
</evidence>
<gene>
    <name evidence="1" type="ORF">CHGG_01007</name>
</gene>
<evidence type="ECO:0000313" key="1">
    <source>
        <dbReference type="EMBL" id="EAQ92772.1"/>
    </source>
</evidence>
<dbReference type="HOGENOM" id="CLU_154773_0_0_1"/>
<dbReference type="eggNOG" id="ENOG502RQTE">
    <property type="taxonomic scope" value="Eukaryota"/>
</dbReference>
<dbReference type="InParanoid" id="Q2HFJ7"/>
<dbReference type="AlphaFoldDB" id="Q2HFJ7"/>
<accession>Q2HFJ7</accession>
<dbReference type="Proteomes" id="UP000001056">
    <property type="component" value="Unassembled WGS sequence"/>
</dbReference>
<keyword evidence="2" id="KW-1185">Reference proteome</keyword>
<name>Q2HFJ7_CHAGB</name>
<reference evidence="2" key="1">
    <citation type="journal article" date="2015" name="Genome Announc.">
        <title>Draft genome sequence of the cellulolytic fungus Chaetomium globosum.</title>
        <authorList>
            <person name="Cuomo C.A."/>
            <person name="Untereiner W.A."/>
            <person name="Ma L.-J."/>
            <person name="Grabherr M."/>
            <person name="Birren B.W."/>
        </authorList>
    </citation>
    <scope>NUCLEOTIDE SEQUENCE [LARGE SCALE GENOMIC DNA]</scope>
    <source>
        <strain evidence="2">ATCC 6205 / CBS 148.51 / DSM 1962 / NBRC 6347 / NRRL 1970</strain>
    </source>
</reference>